<feature type="compositionally biased region" description="Low complexity" evidence="1">
    <location>
        <begin position="783"/>
        <end position="794"/>
    </location>
</feature>
<feature type="compositionally biased region" description="Basic and acidic residues" evidence="1">
    <location>
        <begin position="1"/>
        <end position="27"/>
    </location>
</feature>
<feature type="compositionally biased region" description="Polar residues" evidence="1">
    <location>
        <begin position="812"/>
        <end position="837"/>
    </location>
</feature>
<accession>A0A6J5KM54</accession>
<protein>
    <submittedName>
        <fullName evidence="2">Uncharacterized protein</fullName>
    </submittedName>
</protein>
<evidence type="ECO:0000256" key="1">
    <source>
        <dbReference type="SAM" id="MobiDB-lite"/>
    </source>
</evidence>
<feature type="compositionally biased region" description="Basic and acidic residues" evidence="1">
    <location>
        <begin position="65"/>
        <end position="90"/>
    </location>
</feature>
<feature type="compositionally biased region" description="Polar residues" evidence="1">
    <location>
        <begin position="734"/>
        <end position="762"/>
    </location>
</feature>
<dbReference type="EMBL" id="LR796157">
    <property type="protein sequence ID" value="CAB4122256.1"/>
    <property type="molecule type" value="Genomic_DNA"/>
</dbReference>
<sequence length="865" mass="92973">MVESDKDRKKRLEAQRKAAKAKPENKAAVKKTAAPKKATKKAATPKSERPIGPSERPVTDVAPKTGEDWKKQGAEKNAAFEEVQKERDVNEIGGLDSESTVAEKQAREAKIAKYDAQVREIMPTSVPKNEVDATEDPLRPKMEEVVTPPTPSQAAARSSRTAPGGSGTGVYTFDAPRPAEMPRQDITKVVSRRSAKGLPGLPGDENGVNALALGLAKRDYAVAKETNKTVNEMDPEGDEPSHIDQIYYGHHRRLAEVMLRGGLSEDHVSKSAPGSGKNVVGKVKYLHSLLKAHDSARNAAPINIEKEGITHWIHPATGVAHAIADNHPDMPKTQPISVPGGEDVNHGFWRGGKEQRVRKDQNTGSWVIDKNTGNAEVDSRLGWNPDKEVGFTTVNLRGGIKALKQNIPPASGRSLWEHEVNNMKSEFPASVSGDSRLQHKAYANRILDDAAKSEVDGKVLARTRTGDPVPKVNRRTGKIQGIIRGTGRTVNRGFTVDENGEASTTTGISTSRARTSREGAPFPTKELGSSGYSEGGSIRVERTTDVPEMTKVVEFQSKKRRAKKSAIVEGRKVVVPPQRGLLLQKRSTAVLPSSQTSTPSQQFAAMTPPTAPSWDRPNVIGENESGVSTAEPITKGRGTVTKQAVPDPKVAKKNPKTKKTITKYDYAPGMVDQPLPGMEKIGVKEASDPFASKPTRKATVVEGPITSAQSFAENNAPYSPSSGESRSLIGRVSHVSSEKTPIADSPSNVSSQLANIAGNSTVEHPVSPGPEKTVRSYRKNKMVAPSPVAQAPAAPKEEPEQLSFPGMEPTDSAHSSGQQWLRTRELSGQTRSLQERSASAGVPGGSNPITVARGAETVKSNRSHK</sequence>
<feature type="region of interest" description="Disordered" evidence="1">
    <location>
        <begin position="491"/>
        <end position="537"/>
    </location>
</feature>
<proteinExistence type="predicted"/>
<feature type="compositionally biased region" description="Low complexity" evidence="1">
    <location>
        <begin position="592"/>
        <end position="602"/>
    </location>
</feature>
<reference evidence="2" key="1">
    <citation type="submission" date="2020-04" db="EMBL/GenBank/DDBJ databases">
        <authorList>
            <person name="Chiriac C."/>
            <person name="Salcher M."/>
            <person name="Ghai R."/>
            <person name="Kavagutti S V."/>
        </authorList>
    </citation>
    <scope>NUCLEOTIDE SEQUENCE</scope>
</reference>
<feature type="compositionally biased region" description="Polar residues" evidence="1">
    <location>
        <begin position="706"/>
        <end position="725"/>
    </location>
</feature>
<feature type="region of interest" description="Disordered" evidence="1">
    <location>
        <begin position="589"/>
        <end position="657"/>
    </location>
</feature>
<feature type="region of interest" description="Disordered" evidence="1">
    <location>
        <begin position="1"/>
        <end position="105"/>
    </location>
</feature>
<gene>
    <name evidence="2" type="ORF">UFOVP27_131</name>
</gene>
<feature type="compositionally biased region" description="Polar residues" evidence="1">
    <location>
        <begin position="501"/>
        <end position="513"/>
    </location>
</feature>
<feature type="compositionally biased region" description="Low complexity" evidence="1">
    <location>
        <begin position="528"/>
        <end position="537"/>
    </location>
</feature>
<evidence type="ECO:0000313" key="2">
    <source>
        <dbReference type="EMBL" id="CAB4122256.1"/>
    </source>
</evidence>
<feature type="region of interest" description="Disordered" evidence="1">
    <location>
        <begin position="123"/>
        <end position="177"/>
    </location>
</feature>
<name>A0A6J5KM54_9CAUD</name>
<feature type="compositionally biased region" description="Polar residues" evidence="1">
    <location>
        <begin position="152"/>
        <end position="161"/>
    </location>
</feature>
<organism evidence="2">
    <name type="scientific">uncultured Caudovirales phage</name>
    <dbReference type="NCBI Taxonomy" id="2100421"/>
    <lineage>
        <taxon>Viruses</taxon>
        <taxon>Duplodnaviria</taxon>
        <taxon>Heunggongvirae</taxon>
        <taxon>Uroviricota</taxon>
        <taxon>Caudoviricetes</taxon>
        <taxon>Peduoviridae</taxon>
        <taxon>Maltschvirus</taxon>
        <taxon>Maltschvirus maltsch</taxon>
    </lineage>
</organism>
<feature type="region of interest" description="Disordered" evidence="1">
    <location>
        <begin position="686"/>
        <end position="865"/>
    </location>
</feature>